<reference evidence="1" key="1">
    <citation type="submission" date="2023-06" db="EMBL/GenBank/DDBJ databases">
        <title>Genome-scale phylogeny and comparative genomics of the fungal order Sordariales.</title>
        <authorList>
            <consortium name="Lawrence Berkeley National Laboratory"/>
            <person name="Hensen N."/>
            <person name="Bonometti L."/>
            <person name="Westerberg I."/>
            <person name="Brannstrom I.O."/>
            <person name="Guillou S."/>
            <person name="Cros-Aarteil S."/>
            <person name="Calhoun S."/>
            <person name="Haridas S."/>
            <person name="Kuo A."/>
            <person name="Mondo S."/>
            <person name="Pangilinan J."/>
            <person name="Riley R."/>
            <person name="Labutti K."/>
            <person name="Andreopoulos B."/>
            <person name="Lipzen A."/>
            <person name="Chen C."/>
            <person name="Yanf M."/>
            <person name="Daum C."/>
            <person name="Ng V."/>
            <person name="Clum A."/>
            <person name="Steindorff A."/>
            <person name="Ohm R."/>
            <person name="Martin F."/>
            <person name="Silar P."/>
            <person name="Natvig D."/>
            <person name="Lalanne C."/>
            <person name="Gautier V."/>
            <person name="Ament-Velasquez S.L."/>
            <person name="Kruys A."/>
            <person name="Hutchinson M.I."/>
            <person name="Powell A.J."/>
            <person name="Barry K."/>
            <person name="Miller A.N."/>
            <person name="Grigoriev I.V."/>
            <person name="Debuchy R."/>
            <person name="Gladieux P."/>
            <person name="Thoren M.H."/>
            <person name="Johannesson H."/>
        </authorList>
    </citation>
    <scope>NUCLEOTIDE SEQUENCE</scope>
    <source>
        <strain evidence="1">SMH2532-1</strain>
    </source>
</reference>
<evidence type="ECO:0000313" key="2">
    <source>
        <dbReference type="Proteomes" id="UP001174936"/>
    </source>
</evidence>
<dbReference type="Proteomes" id="UP001174936">
    <property type="component" value="Unassembled WGS sequence"/>
</dbReference>
<accession>A0AA39YJQ1</accession>
<sequence>MTALQNSQRWPTRQGVFALGYCHLIAGSSVALFSLSTSTIPCLSLPIFSPASYLPAIPLGQRWQRH</sequence>
<comment type="caution">
    <text evidence="1">The sequence shown here is derived from an EMBL/GenBank/DDBJ whole genome shotgun (WGS) entry which is preliminary data.</text>
</comment>
<protein>
    <submittedName>
        <fullName evidence="1">Uncharacterized protein</fullName>
    </submittedName>
</protein>
<gene>
    <name evidence="1" type="ORF">B0T16DRAFT_406776</name>
</gene>
<organism evidence="1 2">
    <name type="scientific">Cercophora newfieldiana</name>
    <dbReference type="NCBI Taxonomy" id="92897"/>
    <lineage>
        <taxon>Eukaryota</taxon>
        <taxon>Fungi</taxon>
        <taxon>Dikarya</taxon>
        <taxon>Ascomycota</taxon>
        <taxon>Pezizomycotina</taxon>
        <taxon>Sordariomycetes</taxon>
        <taxon>Sordariomycetidae</taxon>
        <taxon>Sordariales</taxon>
        <taxon>Lasiosphaeriaceae</taxon>
        <taxon>Cercophora</taxon>
    </lineage>
</organism>
<dbReference type="EMBL" id="JAULSV010000002">
    <property type="protein sequence ID" value="KAK0652766.1"/>
    <property type="molecule type" value="Genomic_DNA"/>
</dbReference>
<name>A0AA39YJQ1_9PEZI</name>
<evidence type="ECO:0000313" key="1">
    <source>
        <dbReference type="EMBL" id="KAK0652766.1"/>
    </source>
</evidence>
<dbReference type="AlphaFoldDB" id="A0AA39YJQ1"/>
<proteinExistence type="predicted"/>
<keyword evidence="2" id="KW-1185">Reference proteome</keyword>